<dbReference type="EC" id="2.3.1.47" evidence="6"/>
<organism evidence="15 16">
    <name type="scientific">Candidatus Cryptobacteroides intestinigallinarum</name>
    <dbReference type="NCBI Taxonomy" id="2840767"/>
    <lineage>
        <taxon>Bacteria</taxon>
        <taxon>Pseudomonadati</taxon>
        <taxon>Bacteroidota</taxon>
        <taxon>Bacteroidia</taxon>
        <taxon>Bacteroidales</taxon>
        <taxon>Candidatus Cryptobacteroides</taxon>
    </lineage>
</organism>
<evidence type="ECO:0000256" key="4">
    <source>
        <dbReference type="ARBA" id="ARBA00010008"/>
    </source>
</evidence>
<gene>
    <name evidence="15" type="ORF">IAC08_00715</name>
</gene>
<evidence type="ECO:0000256" key="2">
    <source>
        <dbReference type="ARBA" id="ARBA00004746"/>
    </source>
</evidence>
<comment type="pathway">
    <text evidence="3">Lipid metabolism.</text>
</comment>
<name>A0A9D9HJE0_9BACT</name>
<dbReference type="InterPro" id="IPR001917">
    <property type="entry name" value="Aminotrans_II_pyridoxalP_BS"/>
</dbReference>
<comment type="caution">
    <text evidence="15">The sequence shown here is derived from an EMBL/GenBank/DDBJ whole genome shotgun (WGS) entry which is preliminary data.</text>
</comment>
<dbReference type="GO" id="GO:0030170">
    <property type="term" value="F:pyridoxal phosphate binding"/>
    <property type="evidence" value="ECO:0007669"/>
    <property type="project" value="InterPro"/>
</dbReference>
<evidence type="ECO:0000256" key="8">
    <source>
        <dbReference type="ARBA" id="ARBA00022756"/>
    </source>
</evidence>
<protein>
    <recommendedName>
        <fullName evidence="6">8-amino-7-oxononanoate synthase</fullName>
        <ecNumber evidence="6">2.3.1.47</ecNumber>
    </recommendedName>
    <alternativeName>
        <fullName evidence="10">7-keto-8-amino-pelargonic acid synthase</fullName>
    </alternativeName>
    <alternativeName>
        <fullName evidence="11">8-amino-7-ketopelargonate synthase</fullName>
    </alternativeName>
</protein>
<comment type="cofactor">
    <cofactor evidence="1 13">
        <name>pyridoxal 5'-phosphate</name>
        <dbReference type="ChEBI" id="CHEBI:597326"/>
    </cofactor>
</comment>
<keyword evidence="8" id="KW-0093">Biotin biosynthesis</keyword>
<dbReference type="InterPro" id="IPR015424">
    <property type="entry name" value="PyrdxlP-dep_Trfase"/>
</dbReference>
<dbReference type="GO" id="GO:0008710">
    <property type="term" value="F:8-amino-7-oxononanoate synthase activity"/>
    <property type="evidence" value="ECO:0007669"/>
    <property type="project" value="UniProtKB-EC"/>
</dbReference>
<dbReference type="SUPFAM" id="SSF53383">
    <property type="entry name" value="PLP-dependent transferases"/>
    <property type="match status" value="1"/>
</dbReference>
<dbReference type="Pfam" id="PF00155">
    <property type="entry name" value="Aminotran_1_2"/>
    <property type="match status" value="1"/>
</dbReference>
<dbReference type="PROSITE" id="PS00599">
    <property type="entry name" value="AA_TRANSFER_CLASS_2"/>
    <property type="match status" value="1"/>
</dbReference>
<evidence type="ECO:0000256" key="13">
    <source>
        <dbReference type="RuleBase" id="RU003693"/>
    </source>
</evidence>
<dbReference type="EMBL" id="JADIMK010000007">
    <property type="protein sequence ID" value="MBO8454912.1"/>
    <property type="molecule type" value="Genomic_DNA"/>
</dbReference>
<evidence type="ECO:0000256" key="10">
    <source>
        <dbReference type="ARBA" id="ARBA00032610"/>
    </source>
</evidence>
<dbReference type="Gene3D" id="3.40.640.10">
    <property type="entry name" value="Type I PLP-dependent aspartate aminotransferase-like (Major domain)"/>
    <property type="match status" value="1"/>
</dbReference>
<evidence type="ECO:0000256" key="6">
    <source>
        <dbReference type="ARBA" id="ARBA00013187"/>
    </source>
</evidence>
<dbReference type="GO" id="GO:0009102">
    <property type="term" value="P:biotin biosynthetic process"/>
    <property type="evidence" value="ECO:0007669"/>
    <property type="project" value="UniProtKB-KW"/>
</dbReference>
<reference evidence="15" key="2">
    <citation type="journal article" date="2021" name="PeerJ">
        <title>Extensive microbial diversity within the chicken gut microbiome revealed by metagenomics and culture.</title>
        <authorList>
            <person name="Gilroy R."/>
            <person name="Ravi A."/>
            <person name="Getino M."/>
            <person name="Pursley I."/>
            <person name="Horton D.L."/>
            <person name="Alikhan N.F."/>
            <person name="Baker D."/>
            <person name="Gharbi K."/>
            <person name="Hall N."/>
            <person name="Watson M."/>
            <person name="Adriaenssens E.M."/>
            <person name="Foster-Nyarko E."/>
            <person name="Jarju S."/>
            <person name="Secka A."/>
            <person name="Antonio M."/>
            <person name="Oren A."/>
            <person name="Chaudhuri R.R."/>
            <person name="La Ragione R."/>
            <person name="Hildebrand F."/>
            <person name="Pallen M.J."/>
        </authorList>
    </citation>
    <scope>NUCLEOTIDE SEQUENCE</scope>
    <source>
        <strain evidence="15">B1-3475</strain>
    </source>
</reference>
<accession>A0A9D9HJE0</accession>
<sequence length="407" mass="44779">MSRNMDADKIIGSLKESGNLRILSQMDHKGKDVASGQERMLNLSSNDYLGLASDADFYRGFAEKLSARLKDCGNEIPEDFLFSSSSSRLLTGNFNIYREVEAELASLYGKEAALVLGSGYHMNSGILPAVAEEGDIILADKLVHASIIDGMRLCRCRNVRFRHQDLDQLESLVERHHGSSGTVFIVTESIFSMDGDVTDLRRLASIRRRYPNVVLYVDEAHAAGLRGSKGLGVAEEQGCIGDIDFLCGTLGKALASIGGFTVCSEENRLLLVNRMRPFIFTTALPPVNMLWTLHVLRALPYMEERRRHLERISARLRNTLAGYGFTSTSGSQIIPVTVGDSFLAGKLAAEFRHRGFCLMPVRPPTVPEGTSRLRISLTAAITDEDMDRFISAAAEILGPVHPEGQVK</sequence>
<keyword evidence="9 13" id="KW-0663">Pyridoxal phosphate</keyword>
<evidence type="ECO:0000256" key="11">
    <source>
        <dbReference type="ARBA" id="ARBA00033381"/>
    </source>
</evidence>
<evidence type="ECO:0000259" key="14">
    <source>
        <dbReference type="Pfam" id="PF00155"/>
    </source>
</evidence>
<comment type="subunit">
    <text evidence="5">Homodimer.</text>
</comment>
<dbReference type="PANTHER" id="PTHR13693">
    <property type="entry name" value="CLASS II AMINOTRANSFERASE/8-AMINO-7-OXONONANOATE SYNTHASE"/>
    <property type="match status" value="1"/>
</dbReference>
<evidence type="ECO:0000256" key="12">
    <source>
        <dbReference type="ARBA" id="ARBA00047715"/>
    </source>
</evidence>
<dbReference type="InterPro" id="IPR015421">
    <property type="entry name" value="PyrdxlP-dep_Trfase_major"/>
</dbReference>
<feature type="domain" description="Aminotransferase class I/classII large" evidence="14">
    <location>
        <begin position="39"/>
        <end position="391"/>
    </location>
</feature>
<proteinExistence type="inferred from homology"/>
<dbReference type="PANTHER" id="PTHR13693:SF100">
    <property type="entry name" value="8-AMINO-7-OXONONANOATE SYNTHASE"/>
    <property type="match status" value="1"/>
</dbReference>
<evidence type="ECO:0000256" key="1">
    <source>
        <dbReference type="ARBA" id="ARBA00001933"/>
    </source>
</evidence>
<dbReference type="InterPro" id="IPR015422">
    <property type="entry name" value="PyrdxlP-dep_Trfase_small"/>
</dbReference>
<comment type="similarity">
    <text evidence="4">Belongs to the class-II pyridoxal-phosphate-dependent aminotransferase family. BioF subfamily.</text>
</comment>
<evidence type="ECO:0000256" key="3">
    <source>
        <dbReference type="ARBA" id="ARBA00005189"/>
    </source>
</evidence>
<evidence type="ECO:0000256" key="9">
    <source>
        <dbReference type="ARBA" id="ARBA00022898"/>
    </source>
</evidence>
<dbReference type="InterPro" id="IPR050087">
    <property type="entry name" value="AON_synthase_class-II"/>
</dbReference>
<evidence type="ECO:0000313" key="15">
    <source>
        <dbReference type="EMBL" id="MBO8454912.1"/>
    </source>
</evidence>
<evidence type="ECO:0000256" key="5">
    <source>
        <dbReference type="ARBA" id="ARBA00011738"/>
    </source>
</evidence>
<reference evidence="15" key="1">
    <citation type="submission" date="2020-10" db="EMBL/GenBank/DDBJ databases">
        <authorList>
            <person name="Gilroy R."/>
        </authorList>
    </citation>
    <scope>NUCLEOTIDE SEQUENCE</scope>
    <source>
        <strain evidence="15">B1-3475</strain>
    </source>
</reference>
<keyword evidence="7" id="KW-0808">Transferase</keyword>
<dbReference type="InterPro" id="IPR004839">
    <property type="entry name" value="Aminotransferase_I/II_large"/>
</dbReference>
<evidence type="ECO:0000313" key="16">
    <source>
        <dbReference type="Proteomes" id="UP000823617"/>
    </source>
</evidence>
<dbReference type="AlphaFoldDB" id="A0A9D9HJE0"/>
<comment type="catalytic activity">
    <reaction evidence="12">
        <text>6-carboxyhexanoyl-[ACP] + L-alanine + H(+) = (8S)-8-amino-7-oxononanoate + holo-[ACP] + CO2</text>
        <dbReference type="Rhea" id="RHEA:42288"/>
        <dbReference type="Rhea" id="RHEA-COMP:9685"/>
        <dbReference type="Rhea" id="RHEA-COMP:9955"/>
        <dbReference type="ChEBI" id="CHEBI:15378"/>
        <dbReference type="ChEBI" id="CHEBI:16526"/>
        <dbReference type="ChEBI" id="CHEBI:57972"/>
        <dbReference type="ChEBI" id="CHEBI:64479"/>
        <dbReference type="ChEBI" id="CHEBI:78846"/>
        <dbReference type="ChEBI" id="CHEBI:149468"/>
        <dbReference type="EC" id="2.3.1.47"/>
    </reaction>
</comment>
<dbReference type="Proteomes" id="UP000823617">
    <property type="component" value="Unassembled WGS sequence"/>
</dbReference>
<dbReference type="Gene3D" id="3.90.1150.10">
    <property type="entry name" value="Aspartate Aminotransferase, domain 1"/>
    <property type="match status" value="1"/>
</dbReference>
<comment type="pathway">
    <text evidence="2">Cofactor biosynthesis; biotin biosynthesis.</text>
</comment>
<evidence type="ECO:0000256" key="7">
    <source>
        <dbReference type="ARBA" id="ARBA00022679"/>
    </source>
</evidence>